<sequence length="73" mass="8645">MPFRMEDMKEMWPKGSRITIVKHNHNILFGKIICYSGDKLVFKDDEGDEYFIYPHSIKYVISEGVIHIAIQRD</sequence>
<organism evidence="1">
    <name type="scientific">Siphoviridae sp. ctg5k4</name>
    <dbReference type="NCBI Taxonomy" id="2826418"/>
    <lineage>
        <taxon>Viruses</taxon>
        <taxon>Duplodnaviria</taxon>
        <taxon>Heunggongvirae</taxon>
        <taxon>Uroviricota</taxon>
        <taxon>Caudoviricetes</taxon>
    </lineage>
</organism>
<protein>
    <submittedName>
        <fullName evidence="1">RNA-binding protein</fullName>
    </submittedName>
</protein>
<proteinExistence type="predicted"/>
<evidence type="ECO:0000313" key="1">
    <source>
        <dbReference type="EMBL" id="DAD78456.1"/>
    </source>
</evidence>
<dbReference type="EMBL" id="BK014843">
    <property type="protein sequence ID" value="DAD78456.1"/>
    <property type="molecule type" value="Genomic_DNA"/>
</dbReference>
<reference evidence="1" key="1">
    <citation type="journal article" date="2021" name="Proc. Natl. Acad. Sci. U.S.A.">
        <title>A Catalog of Tens of Thousands of Viruses from Human Metagenomes Reveals Hidden Associations with Chronic Diseases.</title>
        <authorList>
            <person name="Tisza M.J."/>
            <person name="Buck C.B."/>
        </authorList>
    </citation>
    <scope>NUCLEOTIDE SEQUENCE</scope>
    <source>
        <strain evidence="1">Ctg5k4</strain>
    </source>
</reference>
<accession>A0A8S5M8G3</accession>
<name>A0A8S5M8G3_9CAUD</name>